<sequence>MRSDSGAKETNVAPVRVIDATPDALRDGARSAPPLRIRFDPTPTIEVPPDFDAATLHRLLEVLRSC</sequence>
<gene>
    <name evidence="1" type="ORF">Pla163_37960</name>
</gene>
<reference evidence="1 2" key="1">
    <citation type="submission" date="2019-02" db="EMBL/GenBank/DDBJ databases">
        <title>Deep-cultivation of Planctomycetes and their phenomic and genomic characterization uncovers novel biology.</title>
        <authorList>
            <person name="Wiegand S."/>
            <person name="Jogler M."/>
            <person name="Boedeker C."/>
            <person name="Pinto D."/>
            <person name="Vollmers J."/>
            <person name="Rivas-Marin E."/>
            <person name="Kohn T."/>
            <person name="Peeters S.H."/>
            <person name="Heuer A."/>
            <person name="Rast P."/>
            <person name="Oberbeckmann S."/>
            <person name="Bunk B."/>
            <person name="Jeske O."/>
            <person name="Meyerdierks A."/>
            <person name="Storesund J.E."/>
            <person name="Kallscheuer N."/>
            <person name="Luecker S."/>
            <person name="Lage O.M."/>
            <person name="Pohl T."/>
            <person name="Merkel B.J."/>
            <person name="Hornburger P."/>
            <person name="Mueller R.-W."/>
            <person name="Bruemmer F."/>
            <person name="Labrenz M."/>
            <person name="Spormann A.M."/>
            <person name="Op den Camp H."/>
            <person name="Overmann J."/>
            <person name="Amann R."/>
            <person name="Jetten M.S.M."/>
            <person name="Mascher T."/>
            <person name="Medema M.H."/>
            <person name="Devos D.P."/>
            <person name="Kaster A.-K."/>
            <person name="Ovreas L."/>
            <person name="Rohde M."/>
            <person name="Galperin M.Y."/>
            <person name="Jogler C."/>
        </authorList>
    </citation>
    <scope>NUCLEOTIDE SEQUENCE [LARGE SCALE GENOMIC DNA]</scope>
    <source>
        <strain evidence="1 2">Pla163</strain>
    </source>
</reference>
<evidence type="ECO:0000313" key="1">
    <source>
        <dbReference type="EMBL" id="QDU86645.1"/>
    </source>
</evidence>
<evidence type="ECO:0000313" key="2">
    <source>
        <dbReference type="Proteomes" id="UP000319342"/>
    </source>
</evidence>
<accession>A0A518D593</accession>
<organism evidence="1 2">
    <name type="scientific">Rohdeia mirabilis</name>
    <dbReference type="NCBI Taxonomy" id="2528008"/>
    <lineage>
        <taxon>Bacteria</taxon>
        <taxon>Pseudomonadati</taxon>
        <taxon>Planctomycetota</taxon>
        <taxon>Planctomycetia</taxon>
        <taxon>Planctomycetia incertae sedis</taxon>
        <taxon>Rohdeia</taxon>
    </lineage>
</organism>
<dbReference type="Proteomes" id="UP000319342">
    <property type="component" value="Chromosome"/>
</dbReference>
<dbReference type="AlphaFoldDB" id="A0A518D593"/>
<name>A0A518D593_9BACT</name>
<dbReference type="EMBL" id="CP036290">
    <property type="protein sequence ID" value="QDU86645.1"/>
    <property type="molecule type" value="Genomic_DNA"/>
</dbReference>
<proteinExistence type="predicted"/>
<dbReference type="RefSeq" id="WP_145192246.1">
    <property type="nucleotide sequence ID" value="NZ_CP036290.1"/>
</dbReference>
<keyword evidence="2" id="KW-1185">Reference proteome</keyword>
<protein>
    <submittedName>
        <fullName evidence="1">Uncharacterized protein</fullName>
    </submittedName>
</protein>